<name>A0ABN3X6Y5_9ACTN</name>
<dbReference type="Proteomes" id="UP001500403">
    <property type="component" value="Unassembled WGS sequence"/>
</dbReference>
<reference evidence="2 3" key="1">
    <citation type="journal article" date="2019" name="Int. J. Syst. Evol. Microbiol.">
        <title>The Global Catalogue of Microorganisms (GCM) 10K type strain sequencing project: providing services to taxonomists for standard genome sequencing and annotation.</title>
        <authorList>
            <consortium name="The Broad Institute Genomics Platform"/>
            <consortium name="The Broad Institute Genome Sequencing Center for Infectious Disease"/>
            <person name="Wu L."/>
            <person name="Ma J."/>
        </authorList>
    </citation>
    <scope>NUCLEOTIDE SEQUENCE [LARGE SCALE GENOMIC DNA]</scope>
    <source>
        <strain evidence="2 3">JCM 9088</strain>
    </source>
</reference>
<gene>
    <name evidence="2" type="ORF">GCM10010446_25490</name>
</gene>
<organism evidence="2 3">
    <name type="scientific">Streptomyces enissocaesilis</name>
    <dbReference type="NCBI Taxonomy" id="332589"/>
    <lineage>
        <taxon>Bacteria</taxon>
        <taxon>Bacillati</taxon>
        <taxon>Actinomycetota</taxon>
        <taxon>Actinomycetes</taxon>
        <taxon>Kitasatosporales</taxon>
        <taxon>Streptomycetaceae</taxon>
        <taxon>Streptomyces</taxon>
        <taxon>Streptomyces rochei group</taxon>
    </lineage>
</organism>
<feature type="compositionally biased region" description="Polar residues" evidence="1">
    <location>
        <begin position="28"/>
        <end position="50"/>
    </location>
</feature>
<comment type="caution">
    <text evidence="2">The sequence shown here is derived from an EMBL/GenBank/DDBJ whole genome shotgun (WGS) entry which is preliminary data.</text>
</comment>
<feature type="region of interest" description="Disordered" evidence="1">
    <location>
        <begin position="26"/>
        <end position="50"/>
    </location>
</feature>
<dbReference type="RefSeq" id="WP_344494483.1">
    <property type="nucleotide sequence ID" value="NZ_BAAAUD010000023.1"/>
</dbReference>
<feature type="region of interest" description="Disordered" evidence="1">
    <location>
        <begin position="63"/>
        <end position="84"/>
    </location>
</feature>
<evidence type="ECO:0000313" key="3">
    <source>
        <dbReference type="Proteomes" id="UP001500403"/>
    </source>
</evidence>
<proteinExistence type="predicted"/>
<keyword evidence="3" id="KW-1185">Reference proteome</keyword>
<protein>
    <submittedName>
        <fullName evidence="2">Uncharacterized protein</fullName>
    </submittedName>
</protein>
<accession>A0ABN3X6Y5</accession>
<evidence type="ECO:0000256" key="1">
    <source>
        <dbReference type="SAM" id="MobiDB-lite"/>
    </source>
</evidence>
<evidence type="ECO:0000313" key="2">
    <source>
        <dbReference type="EMBL" id="GAA2938958.1"/>
    </source>
</evidence>
<dbReference type="EMBL" id="BAAAUD010000023">
    <property type="protein sequence ID" value="GAA2938958.1"/>
    <property type="molecule type" value="Genomic_DNA"/>
</dbReference>
<sequence length="97" mass="10183">MDALDVHIPDPWEGTVRWRIATDGHQLGQGTFHSSSPKAVDPNLSTDGGTKTATLTAQWDGQTARCPSVASPGRNHASSSATAPTFKAASWGYACSE</sequence>